<evidence type="ECO:0000313" key="2">
    <source>
        <dbReference type="EMBL" id="KAE9339050.1"/>
    </source>
</evidence>
<reference evidence="2 3" key="1">
    <citation type="submission" date="2018-08" db="EMBL/GenBank/DDBJ databases">
        <title>Genomic investigation of the strawberry pathogen Phytophthora fragariae indicates pathogenicity is determined by transcriptional variation in three key races.</title>
        <authorList>
            <person name="Adams T.M."/>
            <person name="Armitage A.D."/>
            <person name="Sobczyk M.K."/>
            <person name="Bates H.J."/>
            <person name="Dunwell J.M."/>
            <person name="Nellist C.F."/>
            <person name="Harrison R.J."/>
        </authorList>
    </citation>
    <scope>NUCLEOTIDE SEQUENCE [LARGE SCALE GENOMIC DNA]</scope>
    <source>
        <strain evidence="2 3">SCRP333</strain>
    </source>
</reference>
<evidence type="ECO:0000313" key="3">
    <source>
        <dbReference type="Proteomes" id="UP000434957"/>
    </source>
</evidence>
<protein>
    <submittedName>
        <fullName evidence="2">Uncharacterized protein</fullName>
    </submittedName>
</protein>
<accession>A0A6A4F3N0</accession>
<feature type="region of interest" description="Disordered" evidence="1">
    <location>
        <begin position="1"/>
        <end position="66"/>
    </location>
</feature>
<keyword evidence="3" id="KW-1185">Reference proteome</keyword>
<gene>
    <name evidence="2" type="ORF">PR003_g11216</name>
</gene>
<organism evidence="2 3">
    <name type="scientific">Phytophthora rubi</name>
    <dbReference type="NCBI Taxonomy" id="129364"/>
    <lineage>
        <taxon>Eukaryota</taxon>
        <taxon>Sar</taxon>
        <taxon>Stramenopiles</taxon>
        <taxon>Oomycota</taxon>
        <taxon>Peronosporomycetes</taxon>
        <taxon>Peronosporales</taxon>
        <taxon>Peronosporaceae</taxon>
        <taxon>Phytophthora</taxon>
    </lineage>
</organism>
<feature type="compositionally biased region" description="Basic and acidic residues" evidence="1">
    <location>
        <begin position="1"/>
        <end position="19"/>
    </location>
</feature>
<comment type="caution">
    <text evidence="2">The sequence shown here is derived from an EMBL/GenBank/DDBJ whole genome shotgun (WGS) entry which is preliminary data.</text>
</comment>
<proteinExistence type="predicted"/>
<evidence type="ECO:0000256" key="1">
    <source>
        <dbReference type="SAM" id="MobiDB-lite"/>
    </source>
</evidence>
<feature type="compositionally biased region" description="Polar residues" evidence="1">
    <location>
        <begin position="23"/>
        <end position="34"/>
    </location>
</feature>
<sequence length="66" mass="7231">MEIRKSAQEGRGVHRDAARLPETSMTPACSTPQARCTRARAAPALTGGRERSRRVAFHRLTPGFPT</sequence>
<dbReference type="EMBL" id="QXFT01000637">
    <property type="protein sequence ID" value="KAE9339050.1"/>
    <property type="molecule type" value="Genomic_DNA"/>
</dbReference>
<name>A0A6A4F3N0_9STRA</name>
<dbReference type="AlphaFoldDB" id="A0A6A4F3N0"/>
<dbReference type="Proteomes" id="UP000434957">
    <property type="component" value="Unassembled WGS sequence"/>
</dbReference>